<protein>
    <submittedName>
        <fullName evidence="1">Uncharacterized protein</fullName>
    </submittedName>
</protein>
<gene>
    <name evidence="1" type="ORF">SAMN05216409_12222</name>
</gene>
<evidence type="ECO:0000313" key="2">
    <source>
        <dbReference type="Proteomes" id="UP000183210"/>
    </source>
</evidence>
<sequence>MSDWNTAKETARGILVRHAKRRAAQTITYGDLVAQLPISLEANDPRLSVMLDEISKEEYKAGRGFLTVLVVHKSGDLMPGQGFFKMATECGAVFIDRERFWCDAFKKVITYWQNN</sequence>
<evidence type="ECO:0000313" key="1">
    <source>
        <dbReference type="EMBL" id="SER44535.1"/>
    </source>
</evidence>
<dbReference type="Proteomes" id="UP000183210">
    <property type="component" value="Unassembled WGS sequence"/>
</dbReference>
<organism evidence="1 2">
    <name type="scientific">Pseudomonas lutea</name>
    <dbReference type="NCBI Taxonomy" id="243924"/>
    <lineage>
        <taxon>Bacteria</taxon>
        <taxon>Pseudomonadati</taxon>
        <taxon>Pseudomonadota</taxon>
        <taxon>Gammaproteobacteria</taxon>
        <taxon>Pseudomonadales</taxon>
        <taxon>Pseudomonadaceae</taxon>
        <taxon>Pseudomonas</taxon>
    </lineage>
</organism>
<dbReference type="RefSeq" id="WP_010799723.1">
    <property type="nucleotide sequence ID" value="NZ_FOEV01000022.1"/>
</dbReference>
<dbReference type="EMBL" id="FOEV01000022">
    <property type="protein sequence ID" value="SER44535.1"/>
    <property type="molecule type" value="Genomic_DNA"/>
</dbReference>
<comment type="caution">
    <text evidence="1">The sequence shown here is derived from an EMBL/GenBank/DDBJ whole genome shotgun (WGS) entry which is preliminary data.</text>
</comment>
<dbReference type="GeneID" id="300269656"/>
<proteinExistence type="predicted"/>
<dbReference type="AlphaFoldDB" id="A0A9X8MHJ9"/>
<reference evidence="1 2" key="1">
    <citation type="submission" date="2016-10" db="EMBL/GenBank/DDBJ databases">
        <authorList>
            <person name="Varghese N."/>
            <person name="Submissions S."/>
        </authorList>
    </citation>
    <scope>NUCLEOTIDE SEQUENCE [LARGE SCALE GENOMIC DNA]</scope>
    <source>
        <strain evidence="1 2">LMG 21974</strain>
    </source>
</reference>
<name>A0A9X8MHJ9_9PSED</name>
<accession>A0A9X8MHJ9</accession>